<feature type="domain" description="HTH arsR-type" evidence="4">
    <location>
        <begin position="23"/>
        <end position="118"/>
    </location>
</feature>
<evidence type="ECO:0000256" key="1">
    <source>
        <dbReference type="ARBA" id="ARBA00023015"/>
    </source>
</evidence>
<dbReference type="InterPro" id="IPR051081">
    <property type="entry name" value="HTH_MetalResp_TranReg"/>
</dbReference>
<dbReference type="InterPro" id="IPR011991">
    <property type="entry name" value="ArsR-like_HTH"/>
</dbReference>
<keyword evidence="1" id="KW-0805">Transcription regulation</keyword>
<name>A0ABP6HC55_9MICO</name>
<dbReference type="Proteomes" id="UP001501326">
    <property type="component" value="Unassembled WGS sequence"/>
</dbReference>
<dbReference type="RefSeq" id="WP_344195168.1">
    <property type="nucleotide sequence ID" value="NZ_BAAARN010000004.1"/>
</dbReference>
<evidence type="ECO:0000256" key="2">
    <source>
        <dbReference type="ARBA" id="ARBA00023125"/>
    </source>
</evidence>
<keyword evidence="2" id="KW-0238">DNA-binding</keyword>
<dbReference type="SMART" id="SM00418">
    <property type="entry name" value="HTH_ARSR"/>
    <property type="match status" value="1"/>
</dbReference>
<evidence type="ECO:0000313" key="6">
    <source>
        <dbReference type="Proteomes" id="UP001501326"/>
    </source>
</evidence>
<evidence type="ECO:0000256" key="3">
    <source>
        <dbReference type="ARBA" id="ARBA00023163"/>
    </source>
</evidence>
<dbReference type="PANTHER" id="PTHR33154">
    <property type="entry name" value="TRANSCRIPTIONAL REGULATOR, ARSR FAMILY"/>
    <property type="match status" value="1"/>
</dbReference>
<reference evidence="6" key="1">
    <citation type="journal article" date="2019" name="Int. J. Syst. Evol. Microbiol.">
        <title>The Global Catalogue of Microorganisms (GCM) 10K type strain sequencing project: providing services to taxonomists for standard genome sequencing and annotation.</title>
        <authorList>
            <consortium name="The Broad Institute Genomics Platform"/>
            <consortium name="The Broad Institute Genome Sequencing Center for Infectious Disease"/>
            <person name="Wu L."/>
            <person name="Ma J."/>
        </authorList>
    </citation>
    <scope>NUCLEOTIDE SEQUENCE [LARGE SCALE GENOMIC DNA]</scope>
    <source>
        <strain evidence="6">JCM 16378</strain>
    </source>
</reference>
<gene>
    <name evidence="5" type="ORF">GCM10009867_31620</name>
</gene>
<proteinExistence type="predicted"/>
<dbReference type="InterPro" id="IPR036388">
    <property type="entry name" value="WH-like_DNA-bd_sf"/>
</dbReference>
<dbReference type="SUPFAM" id="SSF46785">
    <property type="entry name" value="Winged helix' DNA-binding domain"/>
    <property type="match status" value="1"/>
</dbReference>
<dbReference type="EMBL" id="BAAARN010000004">
    <property type="protein sequence ID" value="GAA2738775.1"/>
    <property type="molecule type" value="Genomic_DNA"/>
</dbReference>
<dbReference type="CDD" id="cd00090">
    <property type="entry name" value="HTH_ARSR"/>
    <property type="match status" value="1"/>
</dbReference>
<organism evidence="5 6">
    <name type="scientific">Pedococcus aerophilus</name>
    <dbReference type="NCBI Taxonomy" id="436356"/>
    <lineage>
        <taxon>Bacteria</taxon>
        <taxon>Bacillati</taxon>
        <taxon>Actinomycetota</taxon>
        <taxon>Actinomycetes</taxon>
        <taxon>Micrococcales</taxon>
        <taxon>Intrasporangiaceae</taxon>
        <taxon>Pedococcus</taxon>
    </lineage>
</organism>
<accession>A0ABP6HC55</accession>
<comment type="caution">
    <text evidence="5">The sequence shown here is derived from an EMBL/GenBank/DDBJ whole genome shotgun (WGS) entry which is preliminary data.</text>
</comment>
<keyword evidence="6" id="KW-1185">Reference proteome</keyword>
<evidence type="ECO:0000313" key="5">
    <source>
        <dbReference type="EMBL" id="GAA2738775.1"/>
    </source>
</evidence>
<sequence length="181" mass="19541">MTPDDVGDADVVEADVVEATEPAQLKALAHPLRNRILFTIGQEGATVSQLAKRLSSNKGNIAHHLMVLERAGLARADRTRTVRGGTERYWVRTSRRLRTPSGPQGADHTAALFGAVAQELATAVGEPLMHLRRVRLTRAQAQALSAHLERVIEGLDEAPVGEPTHGVLVSVFERPGRNGGR</sequence>
<dbReference type="Gene3D" id="1.10.10.10">
    <property type="entry name" value="Winged helix-like DNA-binding domain superfamily/Winged helix DNA-binding domain"/>
    <property type="match status" value="1"/>
</dbReference>
<keyword evidence="3" id="KW-0804">Transcription</keyword>
<dbReference type="InterPro" id="IPR036390">
    <property type="entry name" value="WH_DNA-bd_sf"/>
</dbReference>
<protein>
    <recommendedName>
        <fullName evidence="4">HTH arsR-type domain-containing protein</fullName>
    </recommendedName>
</protein>
<dbReference type="InterPro" id="IPR001845">
    <property type="entry name" value="HTH_ArsR_DNA-bd_dom"/>
</dbReference>
<evidence type="ECO:0000259" key="4">
    <source>
        <dbReference type="SMART" id="SM00418"/>
    </source>
</evidence>
<dbReference type="Pfam" id="PF12840">
    <property type="entry name" value="HTH_20"/>
    <property type="match status" value="1"/>
</dbReference>
<dbReference type="PANTHER" id="PTHR33154:SF33">
    <property type="entry name" value="TRANSCRIPTIONAL REPRESSOR SDPR"/>
    <property type="match status" value="1"/>
</dbReference>